<keyword evidence="3" id="KW-1185">Reference proteome</keyword>
<gene>
    <name evidence="2" type="ORF">ADN00_10245</name>
</gene>
<keyword evidence="1" id="KW-0812">Transmembrane</keyword>
<feature type="transmembrane region" description="Helical" evidence="1">
    <location>
        <begin position="71"/>
        <end position="93"/>
    </location>
</feature>
<dbReference type="PATRIC" id="fig|1134406.4.peg.2514"/>
<accession>A0A0P6X9R8</accession>
<keyword evidence="1" id="KW-0472">Membrane</keyword>
<proteinExistence type="predicted"/>
<evidence type="ECO:0000313" key="2">
    <source>
        <dbReference type="EMBL" id="KPL76959.1"/>
    </source>
</evidence>
<organism evidence="2 3">
    <name type="scientific">Ornatilinea apprima</name>
    <dbReference type="NCBI Taxonomy" id="1134406"/>
    <lineage>
        <taxon>Bacteria</taxon>
        <taxon>Bacillati</taxon>
        <taxon>Chloroflexota</taxon>
        <taxon>Anaerolineae</taxon>
        <taxon>Anaerolineales</taxon>
        <taxon>Anaerolineaceae</taxon>
        <taxon>Ornatilinea</taxon>
    </lineage>
</organism>
<evidence type="ECO:0000313" key="3">
    <source>
        <dbReference type="Proteomes" id="UP000050417"/>
    </source>
</evidence>
<dbReference type="AlphaFoldDB" id="A0A0P6X9R8"/>
<name>A0A0P6X9R8_9CHLR</name>
<evidence type="ECO:0000256" key="1">
    <source>
        <dbReference type="SAM" id="Phobius"/>
    </source>
</evidence>
<dbReference type="Proteomes" id="UP000050417">
    <property type="component" value="Unassembled WGS sequence"/>
</dbReference>
<protein>
    <submittedName>
        <fullName evidence="2">Uncharacterized protein</fullName>
    </submittedName>
</protein>
<reference evidence="2 3" key="1">
    <citation type="submission" date="2015-07" db="EMBL/GenBank/DDBJ databases">
        <title>Genome sequence of Ornatilinea apprima DSM 23815.</title>
        <authorList>
            <person name="Hemp J."/>
            <person name="Ward L.M."/>
            <person name="Pace L.A."/>
            <person name="Fischer W.W."/>
        </authorList>
    </citation>
    <scope>NUCLEOTIDE SEQUENCE [LARGE SCALE GENOMIC DNA]</scope>
    <source>
        <strain evidence="2 3">P3M-1</strain>
    </source>
</reference>
<feature type="transmembrane region" description="Helical" evidence="1">
    <location>
        <begin position="99"/>
        <end position="117"/>
    </location>
</feature>
<dbReference type="RefSeq" id="WP_075062906.1">
    <property type="nucleotide sequence ID" value="NZ_LGCL01000024.1"/>
</dbReference>
<sequence>MTTKVKTLYLSRFNMPTMCAACHSPNGYGKGLKVSSSKSNWSGKETATLTVELPLCEECAKVNVVSGTGKFLKALGFIGVIAACLLIAGLNATDAIKNPLVSIVSGAVLITAIIIGTNKLVNEVDMKGFTPEQRERRKKVQKCAKIQSFKLPGVFDNQSFVVFEFQDPLFAMEFSTLNMGTIV</sequence>
<keyword evidence="1" id="KW-1133">Transmembrane helix</keyword>
<dbReference type="EMBL" id="LGCL01000024">
    <property type="protein sequence ID" value="KPL76959.1"/>
    <property type="molecule type" value="Genomic_DNA"/>
</dbReference>
<comment type="caution">
    <text evidence="2">The sequence shown here is derived from an EMBL/GenBank/DDBJ whole genome shotgun (WGS) entry which is preliminary data.</text>
</comment>